<accession>A0A6H9Y9B9</accession>
<reference evidence="1 2" key="1">
    <citation type="submission" date="2019-09" db="EMBL/GenBank/DDBJ databases">
        <title>Actinomadura physcomitrii sp. nov., a novel actinomycete isolated from moss [Physcomitrium sphaericum (Ludw) Fuernr].</title>
        <authorList>
            <person name="Zhuang X."/>
            <person name="Liu C."/>
        </authorList>
    </citation>
    <scope>NUCLEOTIDE SEQUENCE [LARGE SCALE GENOMIC DNA]</scope>
    <source>
        <strain evidence="1 2">HMC1</strain>
    </source>
</reference>
<keyword evidence="2" id="KW-1185">Reference proteome</keyword>
<evidence type="ECO:0000313" key="2">
    <source>
        <dbReference type="Proteomes" id="UP000468735"/>
    </source>
</evidence>
<evidence type="ECO:0000313" key="1">
    <source>
        <dbReference type="EMBL" id="KAB2339987.1"/>
    </source>
</evidence>
<gene>
    <name evidence="1" type="ORF">F8566_46420</name>
</gene>
<comment type="caution">
    <text evidence="1">The sequence shown here is derived from an EMBL/GenBank/DDBJ whole genome shotgun (WGS) entry which is preliminary data.</text>
</comment>
<dbReference type="NCBIfam" id="TIGR03892">
    <property type="entry name" value="thiopep_precurs"/>
    <property type="match status" value="1"/>
</dbReference>
<dbReference type="InterPro" id="IPR023895">
    <property type="entry name" value="Thiopep_bacteriocin_prcur"/>
</dbReference>
<dbReference type="AlphaFoldDB" id="A0A6H9Y9B9"/>
<proteinExistence type="predicted"/>
<organism evidence="1 2">
    <name type="scientific">Actinomadura rudentiformis</name>
    <dbReference type="NCBI Taxonomy" id="359158"/>
    <lineage>
        <taxon>Bacteria</taxon>
        <taxon>Bacillati</taxon>
        <taxon>Actinomycetota</taxon>
        <taxon>Actinomycetes</taxon>
        <taxon>Streptosporangiales</taxon>
        <taxon>Thermomonosporaceae</taxon>
        <taxon>Actinomadura</taxon>
    </lineage>
</organism>
<dbReference type="RefSeq" id="WP_151570275.1">
    <property type="nucleotide sequence ID" value="NZ_WBMT01000032.1"/>
</dbReference>
<sequence>MSDTDEDRGTHTVLQAELGLLEAETFEISDYVETIEEVAGTTSCTSTCSSCSSSSSTSCS</sequence>
<dbReference type="Proteomes" id="UP000468735">
    <property type="component" value="Unassembled WGS sequence"/>
</dbReference>
<protein>
    <submittedName>
        <fullName evidence="1">Thiazolylpeptide-type bacteriocin</fullName>
    </submittedName>
</protein>
<dbReference type="EMBL" id="WBMT01000032">
    <property type="protein sequence ID" value="KAB2339987.1"/>
    <property type="molecule type" value="Genomic_DNA"/>
</dbReference>
<name>A0A6H9Y9B9_9ACTN</name>